<reference evidence="1" key="2">
    <citation type="journal article" date="2022" name="New Phytol.">
        <title>Evolutionary transition to the ectomycorrhizal habit in the genomes of a hyperdiverse lineage of mushroom-forming fungi.</title>
        <authorList>
            <person name="Looney B."/>
            <person name="Miyauchi S."/>
            <person name="Morin E."/>
            <person name="Drula E."/>
            <person name="Courty P.E."/>
            <person name="Kohler A."/>
            <person name="Kuo A."/>
            <person name="LaButti K."/>
            <person name="Pangilinan J."/>
            <person name="Lipzen A."/>
            <person name="Riley R."/>
            <person name="Andreopoulos W."/>
            <person name="He G."/>
            <person name="Johnson J."/>
            <person name="Nolan M."/>
            <person name="Tritt A."/>
            <person name="Barry K.W."/>
            <person name="Grigoriev I.V."/>
            <person name="Nagy L.G."/>
            <person name="Hibbett D."/>
            <person name="Henrissat B."/>
            <person name="Matheny P.B."/>
            <person name="Labbe J."/>
            <person name="Martin F.M."/>
        </authorList>
    </citation>
    <scope>NUCLEOTIDE SEQUENCE</scope>
    <source>
        <strain evidence="1">FP105234-sp</strain>
    </source>
</reference>
<protein>
    <submittedName>
        <fullName evidence="1">DNase I-like protein</fullName>
    </submittedName>
</protein>
<dbReference type="Proteomes" id="UP000814033">
    <property type="component" value="Unassembled WGS sequence"/>
</dbReference>
<organism evidence="1 2">
    <name type="scientific">Auriscalpium vulgare</name>
    <dbReference type="NCBI Taxonomy" id="40419"/>
    <lineage>
        <taxon>Eukaryota</taxon>
        <taxon>Fungi</taxon>
        <taxon>Dikarya</taxon>
        <taxon>Basidiomycota</taxon>
        <taxon>Agaricomycotina</taxon>
        <taxon>Agaricomycetes</taxon>
        <taxon>Russulales</taxon>
        <taxon>Auriscalpiaceae</taxon>
        <taxon>Auriscalpium</taxon>
    </lineage>
</organism>
<evidence type="ECO:0000313" key="1">
    <source>
        <dbReference type="EMBL" id="KAI0039430.1"/>
    </source>
</evidence>
<name>A0ACB8R5Q8_9AGAM</name>
<proteinExistence type="predicted"/>
<evidence type="ECO:0000313" key="2">
    <source>
        <dbReference type="Proteomes" id="UP000814033"/>
    </source>
</evidence>
<reference evidence="1" key="1">
    <citation type="submission" date="2021-02" db="EMBL/GenBank/DDBJ databases">
        <authorList>
            <consortium name="DOE Joint Genome Institute"/>
            <person name="Ahrendt S."/>
            <person name="Looney B.P."/>
            <person name="Miyauchi S."/>
            <person name="Morin E."/>
            <person name="Drula E."/>
            <person name="Courty P.E."/>
            <person name="Chicoki N."/>
            <person name="Fauchery L."/>
            <person name="Kohler A."/>
            <person name="Kuo A."/>
            <person name="Labutti K."/>
            <person name="Pangilinan J."/>
            <person name="Lipzen A."/>
            <person name="Riley R."/>
            <person name="Andreopoulos W."/>
            <person name="He G."/>
            <person name="Johnson J."/>
            <person name="Barry K.W."/>
            <person name="Grigoriev I.V."/>
            <person name="Nagy L."/>
            <person name="Hibbett D."/>
            <person name="Henrissat B."/>
            <person name="Matheny P.B."/>
            <person name="Labbe J."/>
            <person name="Martin F."/>
        </authorList>
    </citation>
    <scope>NUCLEOTIDE SEQUENCE</scope>
    <source>
        <strain evidence="1">FP105234-sp</strain>
    </source>
</reference>
<sequence>MRQQRINVLGLQETHLTDAHLASVTDLYQRRLLILNSPDPERPGASAGVAFAINKDITRTHNTRFVELIPGRAALLALQWRDNTTTYILNTYAPNSGTHHPAFWARLATALHAEGLTHIDFHLGDFNLVENALDRTPARLDQLNAIAALRDFRSTFHLQDTWRITHPDSRLFTFRSARGALFSQSRLDRIYTDSTTADAVFEWRHQIGALPSDHDLVAVRYAPLDAPEIGSGRWTLPLFLTNDDAFMADVLARGRQLQSDIASNADARTPTHNPQRLWAAFKSDLKSTAQKHAKRSRGRIDAKLRALR</sequence>
<comment type="caution">
    <text evidence="1">The sequence shown here is derived from an EMBL/GenBank/DDBJ whole genome shotgun (WGS) entry which is preliminary data.</text>
</comment>
<keyword evidence="2" id="KW-1185">Reference proteome</keyword>
<feature type="non-terminal residue" evidence="1">
    <location>
        <position position="308"/>
    </location>
</feature>
<accession>A0ACB8R5Q8</accession>
<gene>
    <name evidence="1" type="ORF">FA95DRAFT_1504186</name>
</gene>
<dbReference type="EMBL" id="MU276306">
    <property type="protein sequence ID" value="KAI0039430.1"/>
    <property type="molecule type" value="Genomic_DNA"/>
</dbReference>